<reference evidence="1 2" key="1">
    <citation type="journal article" date="2016" name="Nat. Commun.">
        <title>Thousands of microbial genomes shed light on interconnected biogeochemical processes in an aquifer system.</title>
        <authorList>
            <person name="Anantharaman K."/>
            <person name="Brown C.T."/>
            <person name="Hug L.A."/>
            <person name="Sharon I."/>
            <person name="Castelle C.J."/>
            <person name="Probst A.J."/>
            <person name="Thomas B.C."/>
            <person name="Singh A."/>
            <person name="Wilkins M.J."/>
            <person name="Karaoz U."/>
            <person name="Brodie E.L."/>
            <person name="Williams K.H."/>
            <person name="Hubbard S.S."/>
            <person name="Banfield J.F."/>
        </authorList>
    </citation>
    <scope>NUCLEOTIDE SEQUENCE [LARGE SCALE GENOMIC DNA]</scope>
</reference>
<dbReference type="EMBL" id="META01000003">
    <property type="protein sequence ID" value="OGB74366.1"/>
    <property type="molecule type" value="Genomic_DNA"/>
</dbReference>
<name>A0A1F4NSL6_UNCK3</name>
<dbReference type="Proteomes" id="UP000176651">
    <property type="component" value="Unassembled WGS sequence"/>
</dbReference>
<organism evidence="1 2">
    <name type="scientific">candidate division Kazan bacterium RBG_13_50_9</name>
    <dbReference type="NCBI Taxonomy" id="1798535"/>
    <lineage>
        <taxon>Bacteria</taxon>
        <taxon>Bacteria division Kazan-3B-28</taxon>
    </lineage>
</organism>
<evidence type="ECO:0000313" key="2">
    <source>
        <dbReference type="Proteomes" id="UP000176651"/>
    </source>
</evidence>
<accession>A0A1F4NSL6</accession>
<proteinExistence type="predicted"/>
<dbReference type="STRING" id="1798535.A2V68_01315"/>
<sequence>MSRPVGHWLWVLLLVAGLAAASGCPRSAGWTQLTGDELVGWEEQLQTLGKDRSSNELPTETGYWIDQGYGWQGPYYPDLLVPFCKPEFRLACVNVRALPEVASTGAVELFPTGATSRKNPVGRILRLSFDSKSAVYTVTMDRRTKDGFYCLMYDPVPTVEELFIYVDPRDSFDPIEKYSNSFLDGTLRVIDESGQELYRREVFGPDMPPATLTLEEPLPKRFAVEFRMDGSVYLFSHWATIAHVHPKAQYFYLQRNPITGRYEEFFGDGVGQGTANLKKSTNFSVWMDWTLQSVDKDKQICVWVSPGLKIVAPGS</sequence>
<comment type="caution">
    <text evidence="1">The sequence shown here is derived from an EMBL/GenBank/DDBJ whole genome shotgun (WGS) entry which is preliminary data.</text>
</comment>
<gene>
    <name evidence="1" type="ORF">A2V68_01315</name>
</gene>
<evidence type="ECO:0000313" key="1">
    <source>
        <dbReference type="EMBL" id="OGB74366.1"/>
    </source>
</evidence>
<dbReference type="AlphaFoldDB" id="A0A1F4NSL6"/>
<protein>
    <submittedName>
        <fullName evidence="1">Uncharacterized protein</fullName>
    </submittedName>
</protein>
<dbReference type="PROSITE" id="PS51257">
    <property type="entry name" value="PROKAR_LIPOPROTEIN"/>
    <property type="match status" value="1"/>
</dbReference>